<dbReference type="Pfam" id="PF05050">
    <property type="entry name" value="Methyltransf_21"/>
    <property type="match status" value="1"/>
</dbReference>
<evidence type="ECO:0000313" key="2">
    <source>
        <dbReference type="EMBL" id="THH34622.1"/>
    </source>
</evidence>
<dbReference type="Proteomes" id="UP000306602">
    <property type="component" value="Unassembled WGS sequence"/>
</dbReference>
<keyword evidence="2" id="KW-0808">Transferase</keyword>
<name>A0A4S4N677_9RHOB</name>
<dbReference type="InterPro" id="IPR006342">
    <property type="entry name" value="FkbM_mtfrase"/>
</dbReference>
<dbReference type="InterPro" id="IPR052514">
    <property type="entry name" value="SAM-dependent_MTase"/>
</dbReference>
<dbReference type="PANTHER" id="PTHR34203">
    <property type="entry name" value="METHYLTRANSFERASE, FKBM FAMILY PROTEIN"/>
    <property type="match status" value="1"/>
</dbReference>
<keyword evidence="3" id="KW-1185">Reference proteome</keyword>
<evidence type="ECO:0000259" key="1">
    <source>
        <dbReference type="Pfam" id="PF05050"/>
    </source>
</evidence>
<gene>
    <name evidence="2" type="ORF">E4Z66_16725</name>
</gene>
<feature type="domain" description="Methyltransferase FkbM" evidence="1">
    <location>
        <begin position="82"/>
        <end position="218"/>
    </location>
</feature>
<dbReference type="EMBL" id="SRKY01000005">
    <property type="protein sequence ID" value="THH34622.1"/>
    <property type="molecule type" value="Genomic_DNA"/>
</dbReference>
<dbReference type="InterPro" id="IPR029063">
    <property type="entry name" value="SAM-dependent_MTases_sf"/>
</dbReference>
<dbReference type="NCBIfam" id="TIGR01444">
    <property type="entry name" value="fkbM_fam"/>
    <property type="match status" value="1"/>
</dbReference>
<dbReference type="PANTHER" id="PTHR34203:SF15">
    <property type="entry name" value="SLL1173 PROTEIN"/>
    <property type="match status" value="1"/>
</dbReference>
<reference evidence="2 3" key="1">
    <citation type="submission" date="2019-04" db="EMBL/GenBank/DDBJ databases">
        <title>Shimia ponticola sp. nov., isolated from seawater.</title>
        <authorList>
            <person name="Kim Y.-O."/>
            <person name="Yoon J.-H."/>
        </authorList>
    </citation>
    <scope>NUCLEOTIDE SEQUENCE [LARGE SCALE GENOMIC DNA]</scope>
    <source>
        <strain evidence="2 3">MYP11</strain>
    </source>
</reference>
<organism evidence="2 3">
    <name type="scientific">Aliishimia ponticola</name>
    <dbReference type="NCBI Taxonomy" id="2499833"/>
    <lineage>
        <taxon>Bacteria</taxon>
        <taxon>Pseudomonadati</taxon>
        <taxon>Pseudomonadota</taxon>
        <taxon>Alphaproteobacteria</taxon>
        <taxon>Rhodobacterales</taxon>
        <taxon>Paracoccaceae</taxon>
        <taxon>Aliishimia</taxon>
    </lineage>
</organism>
<dbReference type="RefSeq" id="WP_136464207.1">
    <property type="nucleotide sequence ID" value="NZ_SRKY01000005.1"/>
</dbReference>
<dbReference type="GO" id="GO:0032259">
    <property type="term" value="P:methylation"/>
    <property type="evidence" value="ECO:0007669"/>
    <property type="project" value="UniProtKB-KW"/>
</dbReference>
<dbReference type="GO" id="GO:0008168">
    <property type="term" value="F:methyltransferase activity"/>
    <property type="evidence" value="ECO:0007669"/>
    <property type="project" value="UniProtKB-KW"/>
</dbReference>
<dbReference type="Gene3D" id="3.40.50.150">
    <property type="entry name" value="Vaccinia Virus protein VP39"/>
    <property type="match status" value="1"/>
</dbReference>
<dbReference type="AlphaFoldDB" id="A0A4S4N677"/>
<proteinExistence type="predicted"/>
<dbReference type="OrthoDB" id="9812600at2"/>
<evidence type="ECO:0000313" key="3">
    <source>
        <dbReference type="Proteomes" id="UP000306602"/>
    </source>
</evidence>
<accession>A0A4S4N677</accession>
<sequence length="247" mass="27268">MHDIPQNLPISDDARYRIATNCYGRYCVPSDLIKRPAAWAVLRGNVHEPDTLDFMRTHAGTGDIVHAGTFFGDFLPALSGTMARNAKIWAFEPGPENHKAAEQTVAINALRNVTLTNAALSDRAGRLFFKTHDATGNPIGGVSRIVPQDGPGVQKVNALMLDYTVPQDRDVSILQLDVEGHEKEALLGAIHTIGRCAPILILEYMDDFRWLRRHFGRFGYKPAGKVHGNFVYATPKRIEQIAAANRG</sequence>
<keyword evidence="2" id="KW-0489">Methyltransferase</keyword>
<comment type="caution">
    <text evidence="2">The sequence shown here is derived from an EMBL/GenBank/DDBJ whole genome shotgun (WGS) entry which is preliminary data.</text>
</comment>
<dbReference type="SUPFAM" id="SSF53335">
    <property type="entry name" value="S-adenosyl-L-methionine-dependent methyltransferases"/>
    <property type="match status" value="1"/>
</dbReference>
<protein>
    <submittedName>
        <fullName evidence="2">FkbM family methyltransferase</fullName>
    </submittedName>
</protein>